<evidence type="ECO:0000313" key="1">
    <source>
        <dbReference type="EMBL" id="MBX42931.1"/>
    </source>
</evidence>
<protein>
    <submittedName>
        <fullName evidence="1">Uncharacterized protein</fullName>
    </submittedName>
</protein>
<dbReference type="AlphaFoldDB" id="A0A2P2NK98"/>
<dbReference type="EMBL" id="GGEC01062447">
    <property type="protein sequence ID" value="MBX42931.1"/>
    <property type="molecule type" value="Transcribed_RNA"/>
</dbReference>
<name>A0A2P2NK98_RHIMU</name>
<proteinExistence type="predicted"/>
<reference evidence="1" key="1">
    <citation type="submission" date="2018-02" db="EMBL/GenBank/DDBJ databases">
        <title>Rhizophora mucronata_Transcriptome.</title>
        <authorList>
            <person name="Meera S.P."/>
            <person name="Sreeshan A."/>
            <person name="Augustine A."/>
        </authorList>
    </citation>
    <scope>NUCLEOTIDE SEQUENCE</scope>
    <source>
        <tissue evidence="1">Leaf</tissue>
    </source>
</reference>
<sequence length="32" mass="3824">MSLNNEPFKQLMDNQRNVLKFFVSPNQTRTIL</sequence>
<accession>A0A2P2NK98</accession>
<organism evidence="1">
    <name type="scientific">Rhizophora mucronata</name>
    <name type="common">Asiatic mangrove</name>
    <dbReference type="NCBI Taxonomy" id="61149"/>
    <lineage>
        <taxon>Eukaryota</taxon>
        <taxon>Viridiplantae</taxon>
        <taxon>Streptophyta</taxon>
        <taxon>Embryophyta</taxon>
        <taxon>Tracheophyta</taxon>
        <taxon>Spermatophyta</taxon>
        <taxon>Magnoliopsida</taxon>
        <taxon>eudicotyledons</taxon>
        <taxon>Gunneridae</taxon>
        <taxon>Pentapetalae</taxon>
        <taxon>rosids</taxon>
        <taxon>fabids</taxon>
        <taxon>Malpighiales</taxon>
        <taxon>Rhizophoraceae</taxon>
        <taxon>Rhizophora</taxon>
    </lineage>
</organism>